<dbReference type="Gene3D" id="3.10.10.10">
    <property type="entry name" value="HIV Type 1 Reverse Transcriptase, subunit A, domain 1"/>
    <property type="match status" value="1"/>
</dbReference>
<dbReference type="Proteomes" id="UP000541605">
    <property type="component" value="Unassembled WGS sequence"/>
</dbReference>
<evidence type="ECO:0000313" key="14">
    <source>
        <dbReference type="Proteomes" id="UP000541605"/>
    </source>
</evidence>
<dbReference type="Pfam" id="PF00075">
    <property type="entry name" value="RNase_H"/>
    <property type="match status" value="1"/>
</dbReference>
<comment type="caution">
    <text evidence="13">The sequence shown here is derived from an EMBL/GenBank/DDBJ whole genome shotgun (WGS) entry which is preliminary data.</text>
</comment>
<keyword evidence="6" id="KW-0255">Endonuclease</keyword>
<evidence type="ECO:0000259" key="12">
    <source>
        <dbReference type="PROSITE" id="PS50879"/>
    </source>
</evidence>
<gene>
    <name evidence="13" type="primary">Ervk11_1</name>
    <name evidence="13" type="ORF">CHAPAP_R02947</name>
</gene>
<dbReference type="Pfam" id="PF06817">
    <property type="entry name" value="RVT_thumb"/>
    <property type="match status" value="1"/>
</dbReference>
<keyword evidence="9" id="KW-0695">RNA-directed DNA polymerase</keyword>
<accession>A0A7K8JCM9</accession>
<dbReference type="AlphaFoldDB" id="A0A7K8JCM9"/>
<evidence type="ECO:0000256" key="7">
    <source>
        <dbReference type="ARBA" id="ARBA00022801"/>
    </source>
</evidence>
<comment type="similarity">
    <text evidence="1">Belongs to the beta type-B retroviral polymerase family. HERV class-II K(HML-2) pol subfamily.</text>
</comment>
<dbReference type="InterPro" id="IPR043128">
    <property type="entry name" value="Rev_trsase/Diguanyl_cyclase"/>
</dbReference>
<dbReference type="GO" id="GO:0004523">
    <property type="term" value="F:RNA-DNA hybrid ribonuclease activity"/>
    <property type="evidence" value="ECO:0007669"/>
    <property type="project" value="UniProtKB-EC"/>
</dbReference>
<dbReference type="InterPro" id="IPR036397">
    <property type="entry name" value="RNaseH_sf"/>
</dbReference>
<keyword evidence="10" id="KW-0511">Multifunctional enzyme</keyword>
<dbReference type="InterPro" id="IPR043502">
    <property type="entry name" value="DNA/RNA_pol_sf"/>
</dbReference>
<evidence type="ECO:0000256" key="6">
    <source>
        <dbReference type="ARBA" id="ARBA00022759"/>
    </source>
</evidence>
<keyword evidence="3" id="KW-0808">Transferase</keyword>
<dbReference type="PANTHER" id="PTHR41694">
    <property type="entry name" value="ENDOGENOUS RETROVIRUS GROUP K MEMBER POL PROTEIN"/>
    <property type="match status" value="1"/>
</dbReference>
<dbReference type="PROSITE" id="PS50879">
    <property type="entry name" value="RNASE_H_1"/>
    <property type="match status" value="1"/>
</dbReference>
<keyword evidence="4" id="KW-0548">Nucleotidyltransferase</keyword>
<dbReference type="PROSITE" id="PS50878">
    <property type="entry name" value="RT_POL"/>
    <property type="match status" value="1"/>
</dbReference>
<evidence type="ECO:0000256" key="1">
    <source>
        <dbReference type="ARBA" id="ARBA00010879"/>
    </source>
</evidence>
<sequence>PIWKNQWSLTKEKLAALHELVQEQLQLGHIEPSTSPWNIPVFVIKKKSGKWRLLHDLCPVNAVIESMGALQPGMPSPTMIPAKWDILIVDLKDCFFTIPLHLKDVPKFAFTVTSVNHAEPVKQYQWKVLPQGMKNSPTICQWYVAQALSTVREQLPGDYCYHYMDDILVATPTKEDLLQIHPHLLKALQNYVLQRASEKVQFVSPWKYLGLSITERTIKPQHTVISDNPKTLQELHQLCSSINWVRPLLGLTTEDLAPLFNLLRGNDELTSPRTLTPEAKQSIHKVQEALSERQAHRYSPALPFRLIVLRKVPYLHGLIFQWDEVQKDPLLIIEWVFLSHQPSKSITTPQENMAKVIIRARSRFRALAGCDFECIYLPLNNELLEHLLQSNEALQFALDSFPGQTSIHPPKHKLFHTVFKLIPKSVQWKKPLDALTVFTDGSGASCKSVVTWRDPQTKKLKKDVQKVEGSPQVAELAAGFRAFERFSEPFNLVSDSVYVAGVVSRAEQATLKEVKNPAIYSLLSKLIYLISHREQPFFVMHTRSHTDLPGF</sequence>
<evidence type="ECO:0000256" key="2">
    <source>
        <dbReference type="ARBA" id="ARBA00012180"/>
    </source>
</evidence>
<keyword evidence="14" id="KW-1185">Reference proteome</keyword>
<dbReference type="InterPro" id="IPR002156">
    <property type="entry name" value="RNaseH_domain"/>
</dbReference>
<evidence type="ECO:0000256" key="4">
    <source>
        <dbReference type="ARBA" id="ARBA00022695"/>
    </source>
</evidence>
<keyword evidence="7" id="KW-0378">Hydrolase</keyword>
<dbReference type="InterPro" id="IPR012337">
    <property type="entry name" value="RNaseH-like_sf"/>
</dbReference>
<protein>
    <recommendedName>
        <fullName evidence="2">ribonuclease H</fullName>
        <ecNumber evidence="2">3.1.26.4</ecNumber>
    </recommendedName>
</protein>
<reference evidence="13 14" key="1">
    <citation type="submission" date="2019-09" db="EMBL/GenBank/DDBJ databases">
        <title>Bird 10,000 Genomes (B10K) Project - Family phase.</title>
        <authorList>
            <person name="Zhang G."/>
        </authorList>
    </citation>
    <scope>NUCLEOTIDE SEQUENCE [LARGE SCALE GENOMIC DNA]</scope>
    <source>
        <strain evidence="13">B10K-CU-031-19</strain>
        <tissue evidence="13">Muscle</tissue>
    </source>
</reference>
<dbReference type="GO" id="GO:0003964">
    <property type="term" value="F:RNA-directed DNA polymerase activity"/>
    <property type="evidence" value="ECO:0007669"/>
    <property type="project" value="UniProtKB-KW"/>
</dbReference>
<feature type="non-terminal residue" evidence="13">
    <location>
        <position position="551"/>
    </location>
</feature>
<keyword evidence="5" id="KW-0540">Nuclease</keyword>
<evidence type="ECO:0000256" key="9">
    <source>
        <dbReference type="ARBA" id="ARBA00022918"/>
    </source>
</evidence>
<dbReference type="PANTHER" id="PTHR41694:SF4">
    <property type="entry name" value="ENDOGENOUS RETROVIRUS GROUP K MEMBER 10 POL PROTEIN-RELATED"/>
    <property type="match status" value="1"/>
</dbReference>
<dbReference type="EC" id="3.1.26.4" evidence="2"/>
<dbReference type="Gene3D" id="3.30.70.270">
    <property type="match status" value="2"/>
</dbReference>
<proteinExistence type="inferred from homology"/>
<dbReference type="SUPFAM" id="SSF53098">
    <property type="entry name" value="Ribonuclease H-like"/>
    <property type="match status" value="1"/>
</dbReference>
<dbReference type="EMBL" id="VWYX01002684">
    <property type="protein sequence ID" value="NXE02441.1"/>
    <property type="molecule type" value="Genomic_DNA"/>
</dbReference>
<feature type="domain" description="RNase H type-1" evidence="12">
    <location>
        <begin position="431"/>
        <end position="551"/>
    </location>
</feature>
<evidence type="ECO:0000256" key="10">
    <source>
        <dbReference type="ARBA" id="ARBA00023268"/>
    </source>
</evidence>
<evidence type="ECO:0000259" key="11">
    <source>
        <dbReference type="PROSITE" id="PS50878"/>
    </source>
</evidence>
<evidence type="ECO:0000313" key="13">
    <source>
        <dbReference type="EMBL" id="NXE02441.1"/>
    </source>
</evidence>
<keyword evidence="8" id="KW-0862">Zinc</keyword>
<dbReference type="SUPFAM" id="SSF56672">
    <property type="entry name" value="DNA/RNA polymerases"/>
    <property type="match status" value="1"/>
</dbReference>
<dbReference type="GO" id="GO:0035613">
    <property type="term" value="F:RNA stem-loop binding"/>
    <property type="evidence" value="ECO:0007669"/>
    <property type="project" value="TreeGrafter"/>
</dbReference>
<dbReference type="InterPro" id="IPR000477">
    <property type="entry name" value="RT_dom"/>
</dbReference>
<feature type="non-terminal residue" evidence="13">
    <location>
        <position position="1"/>
    </location>
</feature>
<name>A0A7K8JCM9_9PASS</name>
<dbReference type="InterPro" id="IPR010661">
    <property type="entry name" value="RVT_thumb"/>
</dbReference>
<feature type="domain" description="Reverse transcriptase" evidence="11">
    <location>
        <begin position="25"/>
        <end position="213"/>
    </location>
</feature>
<evidence type="ECO:0000256" key="5">
    <source>
        <dbReference type="ARBA" id="ARBA00022722"/>
    </source>
</evidence>
<evidence type="ECO:0000256" key="3">
    <source>
        <dbReference type="ARBA" id="ARBA00022679"/>
    </source>
</evidence>
<dbReference type="Gene3D" id="3.30.420.10">
    <property type="entry name" value="Ribonuclease H-like superfamily/Ribonuclease H"/>
    <property type="match status" value="1"/>
</dbReference>
<evidence type="ECO:0000256" key="8">
    <source>
        <dbReference type="ARBA" id="ARBA00022833"/>
    </source>
</evidence>
<dbReference type="Pfam" id="PF00078">
    <property type="entry name" value="RVT_1"/>
    <property type="match status" value="1"/>
</dbReference>
<organism evidence="13 14">
    <name type="scientific">Chaetorhynchus papuensis</name>
    <name type="common">pygmy drongo</name>
    <dbReference type="NCBI Taxonomy" id="254446"/>
    <lineage>
        <taxon>Eukaryota</taxon>
        <taxon>Metazoa</taxon>
        <taxon>Chordata</taxon>
        <taxon>Craniata</taxon>
        <taxon>Vertebrata</taxon>
        <taxon>Euteleostomi</taxon>
        <taxon>Archelosauria</taxon>
        <taxon>Archosauria</taxon>
        <taxon>Dinosauria</taxon>
        <taxon>Saurischia</taxon>
        <taxon>Theropoda</taxon>
        <taxon>Coelurosauria</taxon>
        <taxon>Aves</taxon>
        <taxon>Neognathae</taxon>
        <taxon>Neoaves</taxon>
        <taxon>Telluraves</taxon>
        <taxon>Australaves</taxon>
        <taxon>Passeriformes</taxon>
        <taxon>Rhipiduridae</taxon>
        <taxon>Chaetorhynchus</taxon>
    </lineage>
</organism>